<dbReference type="InterPro" id="IPR036890">
    <property type="entry name" value="HATPase_C_sf"/>
</dbReference>
<dbReference type="InterPro" id="IPR036097">
    <property type="entry name" value="HisK_dim/P_sf"/>
</dbReference>
<dbReference type="CDD" id="cd00130">
    <property type="entry name" value="PAS"/>
    <property type="match status" value="3"/>
</dbReference>
<evidence type="ECO:0000259" key="6">
    <source>
        <dbReference type="PROSITE" id="PS50109"/>
    </source>
</evidence>
<evidence type="ECO:0000313" key="9">
    <source>
        <dbReference type="EMBL" id="KKR12789.1"/>
    </source>
</evidence>
<evidence type="ECO:0000256" key="4">
    <source>
        <dbReference type="ARBA" id="ARBA00022679"/>
    </source>
</evidence>
<dbReference type="InterPro" id="IPR013655">
    <property type="entry name" value="PAS_fold_3"/>
</dbReference>
<dbReference type="SUPFAM" id="SSF55785">
    <property type="entry name" value="PYP-like sensor domain (PAS domain)"/>
    <property type="match status" value="4"/>
</dbReference>
<evidence type="ECO:0000259" key="7">
    <source>
        <dbReference type="PROSITE" id="PS50112"/>
    </source>
</evidence>
<dbReference type="InterPro" id="IPR003594">
    <property type="entry name" value="HATPase_dom"/>
</dbReference>
<dbReference type="InterPro" id="IPR000700">
    <property type="entry name" value="PAS-assoc_C"/>
</dbReference>
<dbReference type="PANTHER" id="PTHR43304">
    <property type="entry name" value="PHYTOCHROME-LIKE PROTEIN CPH1"/>
    <property type="match status" value="1"/>
</dbReference>
<dbReference type="Pfam" id="PF00512">
    <property type="entry name" value="HisKA"/>
    <property type="match status" value="1"/>
</dbReference>
<dbReference type="InterPro" id="IPR052162">
    <property type="entry name" value="Sensor_kinase/Photoreceptor"/>
</dbReference>
<keyword evidence="4" id="KW-0808">Transferase</keyword>
<dbReference type="Pfam" id="PF02518">
    <property type="entry name" value="HATPase_c"/>
    <property type="match status" value="1"/>
</dbReference>
<dbReference type="Gene3D" id="2.10.70.100">
    <property type="match status" value="1"/>
</dbReference>
<dbReference type="SMART" id="SM00387">
    <property type="entry name" value="HATPase_c"/>
    <property type="match status" value="1"/>
</dbReference>
<dbReference type="SMART" id="SM00091">
    <property type="entry name" value="PAS"/>
    <property type="match status" value="3"/>
</dbReference>
<comment type="caution">
    <text evidence="9">The sequence shown here is derived from an EMBL/GenBank/DDBJ whole genome shotgun (WGS) entry which is preliminary data.</text>
</comment>
<feature type="domain" description="PAS" evidence="7">
    <location>
        <begin position="136"/>
        <end position="181"/>
    </location>
</feature>
<dbReference type="InterPro" id="IPR035965">
    <property type="entry name" value="PAS-like_dom_sf"/>
</dbReference>
<dbReference type="InterPro" id="IPR004358">
    <property type="entry name" value="Sig_transdc_His_kin-like_C"/>
</dbReference>
<comment type="catalytic activity">
    <reaction evidence="1">
        <text>ATP + protein L-histidine = ADP + protein N-phospho-L-histidine.</text>
        <dbReference type="EC" id="2.7.13.3"/>
    </reaction>
</comment>
<dbReference type="InterPro" id="IPR000014">
    <property type="entry name" value="PAS"/>
</dbReference>
<dbReference type="NCBIfam" id="TIGR00229">
    <property type="entry name" value="sensory_box"/>
    <property type="match status" value="4"/>
</dbReference>
<evidence type="ECO:0000256" key="1">
    <source>
        <dbReference type="ARBA" id="ARBA00000085"/>
    </source>
</evidence>
<dbReference type="PRINTS" id="PR00344">
    <property type="entry name" value="BCTRLSENSOR"/>
</dbReference>
<name>A0A0G0N9E8_9BACT</name>
<feature type="domain" description="PAC" evidence="8">
    <location>
        <begin position="87"/>
        <end position="139"/>
    </location>
</feature>
<evidence type="ECO:0000313" key="10">
    <source>
        <dbReference type="Proteomes" id="UP000034665"/>
    </source>
</evidence>
<dbReference type="AlphaFoldDB" id="A0A0G0N9E8"/>
<protein>
    <recommendedName>
        <fullName evidence="2">histidine kinase</fullName>
        <ecNumber evidence="2">2.7.13.3</ecNumber>
    </recommendedName>
</protein>
<proteinExistence type="predicted"/>
<dbReference type="SMART" id="SM00388">
    <property type="entry name" value="HisKA"/>
    <property type="match status" value="1"/>
</dbReference>
<dbReference type="InterPro" id="IPR005467">
    <property type="entry name" value="His_kinase_dom"/>
</dbReference>
<organism evidence="9 10">
    <name type="scientific">Candidatus Wolfebacteria bacterium GW2011_GWC2_39_22</name>
    <dbReference type="NCBI Taxonomy" id="1619013"/>
    <lineage>
        <taxon>Bacteria</taxon>
        <taxon>Candidatus Wolfeibacteriota</taxon>
    </lineage>
</organism>
<dbReference type="PROSITE" id="PS50109">
    <property type="entry name" value="HIS_KIN"/>
    <property type="match status" value="1"/>
</dbReference>
<dbReference type="Proteomes" id="UP000034665">
    <property type="component" value="Unassembled WGS sequence"/>
</dbReference>
<dbReference type="EMBL" id="LBWR01000001">
    <property type="protein sequence ID" value="KKR12789.1"/>
    <property type="molecule type" value="Genomic_DNA"/>
</dbReference>
<accession>A0A0G0N9E8</accession>
<keyword evidence="5" id="KW-0418">Kinase</keyword>
<dbReference type="Pfam" id="PF08447">
    <property type="entry name" value="PAS_3"/>
    <property type="match status" value="2"/>
</dbReference>
<dbReference type="SMART" id="SM00086">
    <property type="entry name" value="PAC"/>
    <property type="match status" value="4"/>
</dbReference>
<evidence type="ECO:0000259" key="8">
    <source>
        <dbReference type="PROSITE" id="PS50113"/>
    </source>
</evidence>
<dbReference type="SUPFAM" id="SSF55874">
    <property type="entry name" value="ATPase domain of HSP90 chaperone/DNA topoisomerase II/histidine kinase"/>
    <property type="match status" value="1"/>
</dbReference>
<gene>
    <name evidence="9" type="ORF">UT41_C0001G0333</name>
</gene>
<dbReference type="GO" id="GO:0000155">
    <property type="term" value="F:phosphorelay sensor kinase activity"/>
    <property type="evidence" value="ECO:0007669"/>
    <property type="project" value="InterPro"/>
</dbReference>
<dbReference type="PROSITE" id="PS50112">
    <property type="entry name" value="PAS"/>
    <property type="match status" value="2"/>
</dbReference>
<feature type="domain" description="PAS" evidence="7">
    <location>
        <begin position="393"/>
        <end position="438"/>
    </location>
</feature>
<feature type="domain" description="PAC" evidence="8">
    <location>
        <begin position="344"/>
        <end position="396"/>
    </location>
</feature>
<keyword evidence="3" id="KW-0597">Phosphoprotein</keyword>
<dbReference type="SUPFAM" id="SSF47384">
    <property type="entry name" value="Homodimeric domain of signal transducing histidine kinase"/>
    <property type="match status" value="1"/>
</dbReference>
<dbReference type="InterPro" id="IPR003661">
    <property type="entry name" value="HisK_dim/P_dom"/>
</dbReference>
<evidence type="ECO:0000256" key="2">
    <source>
        <dbReference type="ARBA" id="ARBA00012438"/>
    </source>
</evidence>
<feature type="domain" description="PAC" evidence="8">
    <location>
        <begin position="463"/>
        <end position="517"/>
    </location>
</feature>
<sequence length="749" mass="84422">MEKEEKIISGITLDEMRSVIDGLDMVVFMTDLVSRKMLFMSAGCEKIYGVPAQAFYDNPDLWLTFFPSDEKEAIANVMQEWSKGKSATATHRIVRADGGVRWVEARTMPIVDAHGTVIRITGFLTDITKRKIEEADSVKMRQAIQTSFDAVLETDVQGIITYVNDAFVTLYGYQPEEVIGKVTPRILNSGTKTKEQFKEFWDTLLRKQNMQWEIVNKTKEGKLVVIDANANSILDSSGNIAGFIEFQKNITDQKSAENALISSKKELSLAVELAKIAPWRYDSQKNVFVFGDEFYALYGTSVEKEGATMTPEAYTKKFVHPDDASIMNTEIGKAMQSPEREQIIQLESRIIRLDGEVRDVSVLLKITKDDNGEIIDWYGVNQDITEQKTREFELTIFRESMKQTLDIVYIMDTHEIITEVNDAFLEAYGYQRDEVVGKMNGRTLSGMSESDFDPLAKEFYAKGKLHTQVVGKLKDGKSILLDTAITLVVDGRGAPIAILVAQRDVSERERQITRIKELNDLRMKFIQIVSHQLRTPLGSIRWNLEVLMDGSMGVLTDAQKQFLRVTYNADVEVLDRINDLLVVIDIEENRVAFMKENISIESLLNSVVGELKPRCMAKELTCNFHIPEVPLDPVSVDPQKMRQVFVKLIENAITYTLEKGSIEGALTKIGDRIRFELTDTGIGIPVAEQKNIFLSFVRGTNAFLAKPDSTGVGLTIAKYFVEQHGGTIGFTSEEGKGSTFWFEIPIVNK</sequence>
<feature type="domain" description="PAC" evidence="8">
    <location>
        <begin position="208"/>
        <end position="262"/>
    </location>
</feature>
<reference evidence="9 10" key="1">
    <citation type="journal article" date="2015" name="Nature">
        <title>rRNA introns, odd ribosomes, and small enigmatic genomes across a large radiation of phyla.</title>
        <authorList>
            <person name="Brown C.T."/>
            <person name="Hug L.A."/>
            <person name="Thomas B.C."/>
            <person name="Sharon I."/>
            <person name="Castelle C.J."/>
            <person name="Singh A."/>
            <person name="Wilkins M.J."/>
            <person name="Williams K.H."/>
            <person name="Banfield J.F."/>
        </authorList>
    </citation>
    <scope>NUCLEOTIDE SEQUENCE [LARGE SCALE GENOMIC DNA]</scope>
</reference>
<feature type="domain" description="Histidine kinase" evidence="6">
    <location>
        <begin position="528"/>
        <end position="748"/>
    </location>
</feature>
<dbReference type="Gene3D" id="1.10.287.130">
    <property type="match status" value="1"/>
</dbReference>
<dbReference type="Gene3D" id="3.30.450.20">
    <property type="entry name" value="PAS domain"/>
    <property type="match status" value="4"/>
</dbReference>
<evidence type="ECO:0000256" key="5">
    <source>
        <dbReference type="ARBA" id="ARBA00022777"/>
    </source>
</evidence>
<dbReference type="PANTHER" id="PTHR43304:SF1">
    <property type="entry name" value="PAC DOMAIN-CONTAINING PROTEIN"/>
    <property type="match status" value="1"/>
</dbReference>
<dbReference type="InterPro" id="IPR001610">
    <property type="entry name" value="PAC"/>
</dbReference>
<dbReference type="EC" id="2.7.13.3" evidence="2"/>
<dbReference type="Gene3D" id="3.30.565.10">
    <property type="entry name" value="Histidine kinase-like ATPase, C-terminal domain"/>
    <property type="match status" value="1"/>
</dbReference>
<dbReference type="STRING" id="1619013.UT41_C0001G0333"/>
<dbReference type="PROSITE" id="PS50113">
    <property type="entry name" value="PAC"/>
    <property type="match status" value="4"/>
</dbReference>
<dbReference type="Pfam" id="PF13426">
    <property type="entry name" value="PAS_9"/>
    <property type="match status" value="2"/>
</dbReference>
<dbReference type="CDD" id="cd00082">
    <property type="entry name" value="HisKA"/>
    <property type="match status" value="1"/>
</dbReference>
<evidence type="ECO:0000256" key="3">
    <source>
        <dbReference type="ARBA" id="ARBA00022553"/>
    </source>
</evidence>